<evidence type="ECO:0000256" key="1">
    <source>
        <dbReference type="ARBA" id="ARBA00022884"/>
    </source>
</evidence>
<keyword evidence="5" id="KW-1185">Reference proteome</keyword>
<dbReference type="InterPro" id="IPR035979">
    <property type="entry name" value="RBD_domain_sf"/>
</dbReference>
<feature type="domain" description="RRM" evidence="3">
    <location>
        <begin position="295"/>
        <end position="376"/>
    </location>
</feature>
<dbReference type="Gene3D" id="3.30.70.330">
    <property type="match status" value="1"/>
</dbReference>
<dbReference type="AlphaFoldDB" id="A0A6G0TZE8"/>
<evidence type="ECO:0000256" key="2">
    <source>
        <dbReference type="PROSITE-ProRule" id="PRU00176"/>
    </source>
</evidence>
<dbReference type="CDD" id="cd00590">
    <property type="entry name" value="RRM_SF"/>
    <property type="match status" value="1"/>
</dbReference>
<dbReference type="OrthoDB" id="6608572at2759"/>
<dbReference type="InterPro" id="IPR000504">
    <property type="entry name" value="RRM_dom"/>
</dbReference>
<sequence>MFALPLDYVTAQNAGKTFAADYYGRLSVSAESVTDLFTECSRYYSMDSLNGRPTVGRSGAVREVRRFLSTYSGGRRFVKVVSVDAQTDGDERAKKNFGSDDGRSDDDYAFDYDDYGGDHHLAVFVYAELTDPKRPSLAPLPFVQTFRVRWLWTADRGDLFEIVITVVKTMMDAVRPPPAQQQHQLQHLHRLPDDNHNGFSNFGHVENDYETREPGYKQGIYYADNTKQLNAEDREFELWSDVTLPITDDEEQEPPEGLESMREEFLAYLRKVDEFLKKSTVDSDDNVDDDVGTTDRLRVDCLDKSITADQLYTVFSRYGKVLWVRVLPYDYSCSSQYHSALVCFVRNESVDRLMTDHHGFGCTIGGVQLPDLVRIL</sequence>
<dbReference type="GO" id="GO:0003723">
    <property type="term" value="F:RNA binding"/>
    <property type="evidence" value="ECO:0007669"/>
    <property type="project" value="UniProtKB-UniRule"/>
</dbReference>
<dbReference type="Proteomes" id="UP000475862">
    <property type="component" value="Unassembled WGS sequence"/>
</dbReference>
<gene>
    <name evidence="4" type="ORF">AGLY_003813</name>
</gene>
<proteinExistence type="predicted"/>
<dbReference type="EMBL" id="VYZN01000012">
    <property type="protein sequence ID" value="KAE9541822.1"/>
    <property type="molecule type" value="Genomic_DNA"/>
</dbReference>
<accession>A0A6G0TZE8</accession>
<organism evidence="4 5">
    <name type="scientific">Aphis glycines</name>
    <name type="common">Soybean aphid</name>
    <dbReference type="NCBI Taxonomy" id="307491"/>
    <lineage>
        <taxon>Eukaryota</taxon>
        <taxon>Metazoa</taxon>
        <taxon>Ecdysozoa</taxon>
        <taxon>Arthropoda</taxon>
        <taxon>Hexapoda</taxon>
        <taxon>Insecta</taxon>
        <taxon>Pterygota</taxon>
        <taxon>Neoptera</taxon>
        <taxon>Paraneoptera</taxon>
        <taxon>Hemiptera</taxon>
        <taxon>Sternorrhyncha</taxon>
        <taxon>Aphidomorpha</taxon>
        <taxon>Aphidoidea</taxon>
        <taxon>Aphididae</taxon>
        <taxon>Aphidini</taxon>
        <taxon>Aphis</taxon>
        <taxon>Aphis</taxon>
    </lineage>
</organism>
<name>A0A6G0TZE8_APHGL</name>
<evidence type="ECO:0000313" key="5">
    <source>
        <dbReference type="Proteomes" id="UP000475862"/>
    </source>
</evidence>
<evidence type="ECO:0000259" key="3">
    <source>
        <dbReference type="PROSITE" id="PS50102"/>
    </source>
</evidence>
<evidence type="ECO:0000313" key="4">
    <source>
        <dbReference type="EMBL" id="KAE9541822.1"/>
    </source>
</evidence>
<keyword evidence="1 2" id="KW-0694">RNA-binding</keyword>
<dbReference type="InterPro" id="IPR012677">
    <property type="entry name" value="Nucleotide-bd_a/b_plait_sf"/>
</dbReference>
<protein>
    <recommendedName>
        <fullName evidence="3">RRM domain-containing protein</fullName>
    </recommendedName>
</protein>
<reference evidence="4 5" key="1">
    <citation type="submission" date="2019-08" db="EMBL/GenBank/DDBJ databases">
        <title>The genome of the soybean aphid Biotype 1, its phylome, world population structure and adaptation to the North American continent.</title>
        <authorList>
            <person name="Giordano R."/>
            <person name="Donthu R.K."/>
            <person name="Hernandez A.G."/>
            <person name="Wright C.L."/>
            <person name="Zimin A.V."/>
        </authorList>
    </citation>
    <scope>NUCLEOTIDE SEQUENCE [LARGE SCALE GENOMIC DNA]</scope>
    <source>
        <tissue evidence="4">Whole aphids</tissue>
    </source>
</reference>
<comment type="caution">
    <text evidence="4">The sequence shown here is derived from an EMBL/GenBank/DDBJ whole genome shotgun (WGS) entry which is preliminary data.</text>
</comment>
<dbReference type="SUPFAM" id="SSF54928">
    <property type="entry name" value="RNA-binding domain, RBD"/>
    <property type="match status" value="1"/>
</dbReference>
<dbReference type="PROSITE" id="PS50102">
    <property type="entry name" value="RRM"/>
    <property type="match status" value="1"/>
</dbReference>